<dbReference type="SUPFAM" id="SSF54427">
    <property type="entry name" value="NTF2-like"/>
    <property type="match status" value="1"/>
</dbReference>
<feature type="domain" description="SnoaL-like" evidence="1">
    <location>
        <begin position="9"/>
        <end position="63"/>
    </location>
</feature>
<dbReference type="Pfam" id="PF13577">
    <property type="entry name" value="SnoaL_4"/>
    <property type="match status" value="1"/>
</dbReference>
<accession>A0A117QYS3</accession>
<organism evidence="2 3">
    <name type="scientific">Streptomyces canus</name>
    <dbReference type="NCBI Taxonomy" id="58343"/>
    <lineage>
        <taxon>Bacteria</taxon>
        <taxon>Bacillati</taxon>
        <taxon>Actinomycetota</taxon>
        <taxon>Actinomycetes</taxon>
        <taxon>Kitasatosporales</taxon>
        <taxon>Streptomycetaceae</taxon>
        <taxon>Streptomyces</taxon>
        <taxon>Streptomyces aurantiacus group</taxon>
    </lineage>
</organism>
<evidence type="ECO:0000313" key="2">
    <source>
        <dbReference type="EMBL" id="KUN61680.1"/>
    </source>
</evidence>
<gene>
    <name evidence="2" type="ORF">AQJ46_35255</name>
</gene>
<dbReference type="Gene3D" id="3.10.450.50">
    <property type="match status" value="1"/>
</dbReference>
<dbReference type="NCBIfam" id="TIGR02246">
    <property type="entry name" value="SgcJ/EcaC family oxidoreductase"/>
    <property type="match status" value="1"/>
</dbReference>
<evidence type="ECO:0000313" key="3">
    <source>
        <dbReference type="Proteomes" id="UP000053669"/>
    </source>
</evidence>
<dbReference type="InterPro" id="IPR037401">
    <property type="entry name" value="SnoaL-like"/>
</dbReference>
<reference evidence="2 3" key="1">
    <citation type="submission" date="2015-10" db="EMBL/GenBank/DDBJ databases">
        <title>Draft genome sequence of Streptomyces canus DSM 40017, type strain for the species Streptomyces canus.</title>
        <authorList>
            <person name="Ruckert C."/>
            <person name="Winkler A."/>
            <person name="Kalinowski J."/>
            <person name="Kampfer P."/>
            <person name="Glaeser S."/>
        </authorList>
    </citation>
    <scope>NUCLEOTIDE SEQUENCE [LARGE SCALE GENOMIC DNA]</scope>
    <source>
        <strain evidence="2 3">DSM 40017</strain>
    </source>
</reference>
<dbReference type="EMBL" id="LMWU01000040">
    <property type="protein sequence ID" value="KUN61680.1"/>
    <property type="molecule type" value="Genomic_DNA"/>
</dbReference>
<dbReference type="InterPro" id="IPR011944">
    <property type="entry name" value="Steroid_delta5-4_isomerase"/>
</dbReference>
<dbReference type="RefSeq" id="WP_059209417.1">
    <property type="nucleotide sequence ID" value="NZ_KQ948668.1"/>
</dbReference>
<dbReference type="Proteomes" id="UP000053669">
    <property type="component" value="Unassembled WGS sequence"/>
</dbReference>
<dbReference type="AlphaFoldDB" id="A0A117QYS3"/>
<sequence length="129" mass="14268">MTSSTDDKAILSGVLDRWKAGVDAHQPERVAALFTEDAVFQGLHPYSVGRQGVAEYYASQPPGLKAEYRILETRRPADGLVMGYLDVDFTFTDRPALAVKLAVLVTRAGDDWCISHYQVSRLDQAPQRA</sequence>
<dbReference type="InterPro" id="IPR032710">
    <property type="entry name" value="NTF2-like_dom_sf"/>
</dbReference>
<protein>
    <recommendedName>
        <fullName evidence="1">SnoaL-like domain-containing protein</fullName>
    </recommendedName>
</protein>
<dbReference type="STRING" id="58343.AQJ46_35255"/>
<comment type="caution">
    <text evidence="2">The sequence shown here is derived from an EMBL/GenBank/DDBJ whole genome shotgun (WGS) entry which is preliminary data.</text>
</comment>
<evidence type="ECO:0000259" key="1">
    <source>
        <dbReference type="Pfam" id="PF13577"/>
    </source>
</evidence>
<proteinExistence type="predicted"/>
<name>A0A117QYS3_9ACTN</name>